<dbReference type="EMBL" id="LCDD01000004">
    <property type="protein sequence ID" value="KKS47521.1"/>
    <property type="molecule type" value="Genomic_DNA"/>
</dbReference>
<dbReference type="AlphaFoldDB" id="A0A0G1BMK7"/>
<evidence type="ECO:0000313" key="1">
    <source>
        <dbReference type="EMBL" id="KKS47521.1"/>
    </source>
</evidence>
<name>A0A0G1BMK7_9BACT</name>
<evidence type="ECO:0000313" key="2">
    <source>
        <dbReference type="Proteomes" id="UP000034320"/>
    </source>
</evidence>
<comment type="caution">
    <text evidence="1">The sequence shown here is derived from an EMBL/GenBank/DDBJ whole genome shotgun (WGS) entry which is preliminary data.</text>
</comment>
<evidence type="ECO:0008006" key="3">
    <source>
        <dbReference type="Google" id="ProtNLM"/>
    </source>
</evidence>
<accession>A0A0G1BMK7</accession>
<proteinExistence type="predicted"/>
<dbReference type="Proteomes" id="UP000034320">
    <property type="component" value="Unassembled WGS sequence"/>
</dbReference>
<gene>
    <name evidence="1" type="ORF">UV09_C0004G0010</name>
</gene>
<reference evidence="1 2" key="1">
    <citation type="journal article" date="2015" name="Nature">
        <title>rRNA introns, odd ribosomes, and small enigmatic genomes across a large radiation of phyla.</title>
        <authorList>
            <person name="Brown C.T."/>
            <person name="Hug L.A."/>
            <person name="Thomas B.C."/>
            <person name="Sharon I."/>
            <person name="Castelle C.J."/>
            <person name="Singh A."/>
            <person name="Wilkins M.J."/>
            <person name="Williams K.H."/>
            <person name="Banfield J.F."/>
        </authorList>
    </citation>
    <scope>NUCLEOTIDE SEQUENCE [LARGE SCALE GENOMIC DNA]</scope>
</reference>
<organism evidence="1 2">
    <name type="scientific">Candidatus Gottesmanbacteria bacterium GW2011_GWA2_42_18</name>
    <dbReference type="NCBI Taxonomy" id="1618442"/>
    <lineage>
        <taxon>Bacteria</taxon>
        <taxon>Candidatus Gottesmaniibacteriota</taxon>
    </lineage>
</organism>
<protein>
    <recommendedName>
        <fullName evidence="3">Phosphoribosyltransferase domain-containing protein</fullName>
    </recommendedName>
</protein>
<sequence>MPGAEYLNRYQSLPVEATTPSFVERFNKDSFHALTANIGGMDFKLPIVDIGGIGIAYLDCSPEKNPGLEEKGSDALAKMIVSEGIEIAVGVSSSKSEGLFRKAIAKASFILGREVKSLIIHRGPLDDFSNKSVYPGKPIPIDVITGSKYLAISRKQAETLQRWMRESDERIIPKIGLIDDVISTGATTNGMRQEINRVLGLQKDYEFDIFALMEEFDLSVEDVILNPETNQITWCPKQKSNHHTEVIAPVLIPDKFKIL</sequence>